<name>A0A8H7VXG8_9FUNG</name>
<dbReference type="Proteomes" id="UP000613177">
    <property type="component" value="Unassembled WGS sequence"/>
</dbReference>
<proteinExistence type="predicted"/>
<keyword evidence="2" id="KW-1185">Reference proteome</keyword>
<comment type="caution">
    <text evidence="1">The sequence shown here is derived from an EMBL/GenBank/DDBJ whole genome shotgun (WGS) entry which is preliminary data.</text>
</comment>
<evidence type="ECO:0000313" key="2">
    <source>
        <dbReference type="Proteomes" id="UP000613177"/>
    </source>
</evidence>
<dbReference type="AlphaFoldDB" id="A0A8H7VXG8"/>
<gene>
    <name evidence="1" type="ORF">INT48_000224</name>
</gene>
<protein>
    <recommendedName>
        <fullName evidence="3">CCHC-type domain-containing protein</fullName>
    </recommendedName>
</protein>
<accession>A0A8H7VXG8</accession>
<reference evidence="1" key="1">
    <citation type="submission" date="2021-01" db="EMBL/GenBank/DDBJ databases">
        <title>Metabolic potential, ecology and presence of endohyphal bacteria is reflected in genomic diversity of Mucoromycotina.</title>
        <authorList>
            <person name="Muszewska A."/>
            <person name="Okrasinska A."/>
            <person name="Steczkiewicz K."/>
            <person name="Drgas O."/>
            <person name="Orlowska M."/>
            <person name="Perlinska-Lenart U."/>
            <person name="Aleksandrzak-Piekarczyk T."/>
            <person name="Szatraj K."/>
            <person name="Zielenkiewicz U."/>
            <person name="Pilsyk S."/>
            <person name="Malc E."/>
            <person name="Mieczkowski P."/>
            <person name="Kruszewska J.S."/>
            <person name="Biernat P."/>
            <person name="Pawlowska J."/>
        </authorList>
    </citation>
    <scope>NUCLEOTIDE SEQUENCE</scope>
    <source>
        <strain evidence="1">WA0000018081</strain>
    </source>
</reference>
<dbReference type="EMBL" id="JAEPRE010000041">
    <property type="protein sequence ID" value="KAG2234982.1"/>
    <property type="molecule type" value="Genomic_DNA"/>
</dbReference>
<sequence length="41" mass="4497">MSPINTIKTSEITLPVNAVTHKCCSCGSFSHKTRECPKLPH</sequence>
<organism evidence="1 2">
    <name type="scientific">Thamnidium elegans</name>
    <dbReference type="NCBI Taxonomy" id="101142"/>
    <lineage>
        <taxon>Eukaryota</taxon>
        <taxon>Fungi</taxon>
        <taxon>Fungi incertae sedis</taxon>
        <taxon>Mucoromycota</taxon>
        <taxon>Mucoromycotina</taxon>
        <taxon>Mucoromycetes</taxon>
        <taxon>Mucorales</taxon>
        <taxon>Mucorineae</taxon>
        <taxon>Mucoraceae</taxon>
        <taxon>Thamnidium</taxon>
    </lineage>
</organism>
<evidence type="ECO:0000313" key="1">
    <source>
        <dbReference type="EMBL" id="KAG2234982.1"/>
    </source>
</evidence>
<evidence type="ECO:0008006" key="3">
    <source>
        <dbReference type="Google" id="ProtNLM"/>
    </source>
</evidence>